<dbReference type="EMBL" id="CP001344">
    <property type="protein sequence ID" value="ACL45486.1"/>
    <property type="molecule type" value="Genomic_DNA"/>
</dbReference>
<dbReference type="KEGG" id="cyn:Cyan7425_3158"/>
<accession>B8HN17</accession>
<reference evidence="1" key="1">
    <citation type="submission" date="2009-01" db="EMBL/GenBank/DDBJ databases">
        <title>Complete sequence of chromosome Cyanothece sp. PCC 7425.</title>
        <authorList>
            <consortium name="US DOE Joint Genome Institute"/>
            <person name="Lucas S."/>
            <person name="Copeland A."/>
            <person name="Lapidus A."/>
            <person name="Glavina del Rio T."/>
            <person name="Dalin E."/>
            <person name="Tice H."/>
            <person name="Bruce D."/>
            <person name="Goodwin L."/>
            <person name="Pitluck S."/>
            <person name="Sims D."/>
            <person name="Meineke L."/>
            <person name="Brettin T."/>
            <person name="Detter J.C."/>
            <person name="Han C."/>
            <person name="Larimer F."/>
            <person name="Land M."/>
            <person name="Hauser L."/>
            <person name="Kyrpides N."/>
            <person name="Ovchinnikova G."/>
            <person name="Liberton M."/>
            <person name="Stoeckel J."/>
            <person name="Banerjee A."/>
            <person name="Singh A."/>
            <person name="Page L."/>
            <person name="Sato H."/>
            <person name="Zhao L."/>
            <person name="Sherman L."/>
            <person name="Pakrasi H."/>
            <person name="Richardson P."/>
        </authorList>
    </citation>
    <scope>NUCLEOTIDE SEQUENCE</scope>
    <source>
        <strain evidence="1">PCC 7425</strain>
    </source>
</reference>
<protein>
    <submittedName>
        <fullName evidence="1">Uncharacterized protein</fullName>
    </submittedName>
</protein>
<name>B8HN17_CYAP4</name>
<sequence>MSKSLIDPDLRVKALEPEFISGIECDRCFGTTPEIRKNLRLSGDWYAPVHLVWLNSRYHVYRVNMVRSYLEHRHQPHIHLNEAELLLQKLSAGNRLKTLNGQSAV</sequence>
<dbReference type="HOGENOM" id="CLU_2232129_0_0_3"/>
<evidence type="ECO:0000313" key="1">
    <source>
        <dbReference type="EMBL" id="ACL45486.1"/>
    </source>
</evidence>
<dbReference type="AlphaFoldDB" id="B8HN17"/>
<dbReference type="STRING" id="395961.Cyan7425_3158"/>
<proteinExistence type="predicted"/>
<gene>
    <name evidence="1" type="ordered locus">Cyan7425_3158</name>
</gene>
<organism evidence="1">
    <name type="scientific">Cyanothece sp. (strain PCC 7425 / ATCC 29141)</name>
    <dbReference type="NCBI Taxonomy" id="395961"/>
    <lineage>
        <taxon>Bacteria</taxon>
        <taxon>Bacillati</taxon>
        <taxon>Cyanobacteriota</taxon>
        <taxon>Cyanophyceae</taxon>
        <taxon>Gomontiellales</taxon>
        <taxon>Cyanothecaceae</taxon>
        <taxon>Cyanothece</taxon>
    </lineage>
</organism>